<dbReference type="Proteomes" id="UP001177021">
    <property type="component" value="Unassembled WGS sequence"/>
</dbReference>
<evidence type="ECO:0000313" key="2">
    <source>
        <dbReference type="Proteomes" id="UP001177021"/>
    </source>
</evidence>
<gene>
    <name evidence="1" type="ORF">MILVUS5_LOCUS10218</name>
</gene>
<keyword evidence="2" id="KW-1185">Reference proteome</keyword>
<evidence type="ECO:0000313" key="1">
    <source>
        <dbReference type="EMBL" id="CAJ2640351.1"/>
    </source>
</evidence>
<sequence>MQIMEKMNSSVIGFSVTLLSLFSPIQGESGEMENDGGATESNSNATTTTITINVKFSGSSIPISISPQSTIKELKSLLLPATNVLPRGQKLIFKGKVLEDPSTLAASNLSNGSKVMLMASQGLYQGDGPVLKKAQVVPSSRKDSHSASRSDMKKVPVKNRSERWKVTGVIALSECNLEAIPDEVWICGSSARVLVCDRNILRNVPIEISQLTRLEKLFIDANNLSAESINWEGLTNLKYLTVLTLNQNRLTTLPSALGSISSLRELHLSNNQLTGLPDEIGNLTQLEVLKANNNRMSKICEFIGNCHSLVEVDFSSNFLSELPETFSNFKNLKALHLSNNGMKSLPSKLFKTCLQLSTLDLHNTEITIDLLRQFEGWDDFDERRRSKHQKQIEFRVGVSRDFDEGADKN</sequence>
<name>A0ACB0J8H3_TRIPR</name>
<accession>A0ACB0J8H3</accession>
<protein>
    <submittedName>
        <fullName evidence="1">Uncharacterized protein</fullName>
    </submittedName>
</protein>
<proteinExistence type="predicted"/>
<dbReference type="EMBL" id="CASHSV030000024">
    <property type="protein sequence ID" value="CAJ2640351.1"/>
    <property type="molecule type" value="Genomic_DNA"/>
</dbReference>
<reference evidence="1" key="1">
    <citation type="submission" date="2023-10" db="EMBL/GenBank/DDBJ databases">
        <authorList>
            <person name="Rodriguez Cubillos JULIANA M."/>
            <person name="De Vega J."/>
        </authorList>
    </citation>
    <scope>NUCLEOTIDE SEQUENCE</scope>
</reference>
<comment type="caution">
    <text evidence="1">The sequence shown here is derived from an EMBL/GenBank/DDBJ whole genome shotgun (WGS) entry which is preliminary data.</text>
</comment>
<organism evidence="1 2">
    <name type="scientific">Trifolium pratense</name>
    <name type="common">Red clover</name>
    <dbReference type="NCBI Taxonomy" id="57577"/>
    <lineage>
        <taxon>Eukaryota</taxon>
        <taxon>Viridiplantae</taxon>
        <taxon>Streptophyta</taxon>
        <taxon>Embryophyta</taxon>
        <taxon>Tracheophyta</taxon>
        <taxon>Spermatophyta</taxon>
        <taxon>Magnoliopsida</taxon>
        <taxon>eudicotyledons</taxon>
        <taxon>Gunneridae</taxon>
        <taxon>Pentapetalae</taxon>
        <taxon>rosids</taxon>
        <taxon>fabids</taxon>
        <taxon>Fabales</taxon>
        <taxon>Fabaceae</taxon>
        <taxon>Papilionoideae</taxon>
        <taxon>50 kb inversion clade</taxon>
        <taxon>NPAAA clade</taxon>
        <taxon>Hologalegina</taxon>
        <taxon>IRL clade</taxon>
        <taxon>Trifolieae</taxon>
        <taxon>Trifolium</taxon>
    </lineage>
</organism>